<evidence type="ECO:0000256" key="2">
    <source>
        <dbReference type="ARBA" id="ARBA00022475"/>
    </source>
</evidence>
<evidence type="ECO:0000256" key="4">
    <source>
        <dbReference type="ARBA" id="ARBA00022692"/>
    </source>
</evidence>
<feature type="transmembrane region" description="Helical" evidence="8">
    <location>
        <begin position="252"/>
        <end position="272"/>
    </location>
</feature>
<dbReference type="SUPFAM" id="SSF52266">
    <property type="entry name" value="SGNH hydrolase"/>
    <property type="match status" value="1"/>
</dbReference>
<feature type="transmembrane region" description="Helical" evidence="8">
    <location>
        <begin position="198"/>
        <end position="216"/>
    </location>
</feature>
<reference evidence="11" key="1">
    <citation type="submission" date="2020-05" db="EMBL/GenBank/DDBJ databases">
        <authorList>
            <person name="Chiriac C."/>
            <person name="Salcher M."/>
            <person name="Ghai R."/>
            <person name="Kavagutti S V."/>
        </authorList>
    </citation>
    <scope>NUCLEOTIDE SEQUENCE</scope>
</reference>
<dbReference type="GO" id="GO:0009103">
    <property type="term" value="P:lipopolysaccharide biosynthetic process"/>
    <property type="evidence" value="ECO:0007669"/>
    <property type="project" value="TreeGrafter"/>
</dbReference>
<feature type="transmembrane region" description="Helical" evidence="8">
    <location>
        <begin position="174"/>
        <end position="192"/>
    </location>
</feature>
<evidence type="ECO:0000256" key="1">
    <source>
        <dbReference type="ARBA" id="ARBA00004651"/>
    </source>
</evidence>
<dbReference type="Gene3D" id="3.40.50.1110">
    <property type="entry name" value="SGNH hydrolase"/>
    <property type="match status" value="1"/>
</dbReference>
<dbReference type="EMBL" id="CAEZXW010000161">
    <property type="protein sequence ID" value="CAB4718328.1"/>
    <property type="molecule type" value="Genomic_DNA"/>
</dbReference>
<feature type="transmembrane region" description="Helical" evidence="8">
    <location>
        <begin position="42"/>
        <end position="62"/>
    </location>
</feature>
<feature type="transmembrane region" description="Helical" evidence="8">
    <location>
        <begin position="346"/>
        <end position="365"/>
    </location>
</feature>
<keyword evidence="6 8" id="KW-0472">Membrane</keyword>
<evidence type="ECO:0000313" key="11">
    <source>
        <dbReference type="EMBL" id="CAB4718328.1"/>
    </source>
</evidence>
<dbReference type="Pfam" id="PF01757">
    <property type="entry name" value="Acyl_transf_3"/>
    <property type="match status" value="1"/>
</dbReference>
<accession>A0A6J6RA15</accession>
<feature type="transmembrane region" description="Helical" evidence="8">
    <location>
        <begin position="284"/>
        <end position="302"/>
    </location>
</feature>
<evidence type="ECO:0000256" key="5">
    <source>
        <dbReference type="ARBA" id="ARBA00022989"/>
    </source>
</evidence>
<feature type="transmembrane region" description="Helical" evidence="8">
    <location>
        <begin position="83"/>
        <end position="102"/>
    </location>
</feature>
<keyword evidence="4 8" id="KW-0812">Transmembrane</keyword>
<dbReference type="GO" id="GO:0016747">
    <property type="term" value="F:acyltransferase activity, transferring groups other than amino-acyl groups"/>
    <property type="evidence" value="ECO:0007669"/>
    <property type="project" value="InterPro"/>
</dbReference>
<dbReference type="PANTHER" id="PTHR23028:SF53">
    <property type="entry name" value="ACYL_TRANSF_3 DOMAIN-CONTAINING PROTEIN"/>
    <property type="match status" value="1"/>
</dbReference>
<dbReference type="Pfam" id="PF19040">
    <property type="entry name" value="SGNH"/>
    <property type="match status" value="1"/>
</dbReference>
<keyword evidence="3" id="KW-0808">Transferase</keyword>
<dbReference type="GO" id="GO:0005886">
    <property type="term" value="C:plasma membrane"/>
    <property type="evidence" value="ECO:0007669"/>
    <property type="project" value="UniProtKB-SubCell"/>
</dbReference>
<feature type="transmembrane region" description="Helical" evidence="8">
    <location>
        <begin position="308"/>
        <end position="325"/>
    </location>
</feature>
<feature type="domain" description="Acyltransferase 3" evidence="9">
    <location>
        <begin position="17"/>
        <end position="325"/>
    </location>
</feature>
<feature type="domain" description="SGNH" evidence="10">
    <location>
        <begin position="386"/>
        <end position="613"/>
    </location>
</feature>
<dbReference type="AlphaFoldDB" id="A0A6J6RA15"/>
<evidence type="ECO:0000256" key="3">
    <source>
        <dbReference type="ARBA" id="ARBA00022679"/>
    </source>
</evidence>
<dbReference type="PANTHER" id="PTHR23028">
    <property type="entry name" value="ACETYLTRANSFERASE"/>
    <property type="match status" value="1"/>
</dbReference>
<evidence type="ECO:0000259" key="10">
    <source>
        <dbReference type="Pfam" id="PF19040"/>
    </source>
</evidence>
<gene>
    <name evidence="11" type="ORF">UFOPK2593_01539</name>
</gene>
<sequence>MVEDILRQMKTYAKRRDIQALRGVSVLLVIFYHYSIGGFKGGFLGVDIFFVISGFVITQKIATGSGSVRAQLLSFYQSRARRILPVSLLSLLGIAIASSFLLSPLNLHQYMVEGIGVLLTIPNLIFLNQNTDYLSQSLDPSPFLHFWSLGIEEQFYLVWPLLFLLFLRNRKKAVYVLTGLSLVFALLTTYNFSEVYSFYLPTSRAWELLIGASLAVSKKTIEGAKKNLVACIGWGGVVLSVILIGSDQPTPGVSTILPVLSAGLIILADAKLSTNRFLEWLGDLSFPLYLVHWPLIVILNFRSPEPSVVSRLLLIALALGLSLFLHKFVELKFRSVRGFKKRWIGIYFALGAVAISILAVSSYSFNNSTSAIKFDLTSPAIYDNGCHLPFKESEPKSSCIFGDQTSDSKIMLIGDSHGAQWFPALEEFATQTKRKLVTFTKSGCPATDLPLMRGGITDSECVKWQRALPKKLASEKPEYVIIANATQITAKVATPTNSYVNTWSAGFSSFLEKLKAQDLKVIVIGDTPYPGKNSPSCLSVHLKDPTLCDVTRTRTPSSTVTKEISLKYGAAFIDPLDWICDGATCPAVRGGINVYRDNSHLSVAFTRTLVPALTDALNKVT</sequence>
<evidence type="ECO:0000256" key="8">
    <source>
        <dbReference type="SAM" id="Phobius"/>
    </source>
</evidence>
<evidence type="ECO:0000256" key="7">
    <source>
        <dbReference type="ARBA" id="ARBA00023315"/>
    </source>
</evidence>
<keyword evidence="7" id="KW-0012">Acyltransferase</keyword>
<keyword evidence="2" id="KW-1003">Cell membrane</keyword>
<proteinExistence type="predicted"/>
<dbReference type="InterPro" id="IPR036514">
    <property type="entry name" value="SGNH_hydro_sf"/>
</dbReference>
<feature type="transmembrane region" description="Helical" evidence="8">
    <location>
        <begin position="20"/>
        <end position="36"/>
    </location>
</feature>
<dbReference type="InterPro" id="IPR043968">
    <property type="entry name" value="SGNH"/>
</dbReference>
<feature type="transmembrane region" description="Helical" evidence="8">
    <location>
        <begin position="144"/>
        <end position="167"/>
    </location>
</feature>
<feature type="transmembrane region" description="Helical" evidence="8">
    <location>
        <begin position="228"/>
        <end position="246"/>
    </location>
</feature>
<dbReference type="InterPro" id="IPR050879">
    <property type="entry name" value="Acyltransferase_3"/>
</dbReference>
<name>A0A6J6RA15_9ZZZZ</name>
<keyword evidence="5 8" id="KW-1133">Transmembrane helix</keyword>
<dbReference type="InterPro" id="IPR002656">
    <property type="entry name" value="Acyl_transf_3_dom"/>
</dbReference>
<organism evidence="11">
    <name type="scientific">freshwater metagenome</name>
    <dbReference type="NCBI Taxonomy" id="449393"/>
    <lineage>
        <taxon>unclassified sequences</taxon>
        <taxon>metagenomes</taxon>
        <taxon>ecological metagenomes</taxon>
    </lineage>
</organism>
<evidence type="ECO:0000259" key="9">
    <source>
        <dbReference type="Pfam" id="PF01757"/>
    </source>
</evidence>
<protein>
    <submittedName>
        <fullName evidence="11">Unannotated protein</fullName>
    </submittedName>
</protein>
<comment type="subcellular location">
    <subcellularLocation>
        <location evidence="1">Cell membrane</location>
        <topology evidence="1">Multi-pass membrane protein</topology>
    </subcellularLocation>
</comment>
<evidence type="ECO:0000256" key="6">
    <source>
        <dbReference type="ARBA" id="ARBA00023136"/>
    </source>
</evidence>